<keyword evidence="3" id="KW-1003">Cell membrane</keyword>
<evidence type="ECO:0000256" key="3">
    <source>
        <dbReference type="ARBA" id="ARBA00022475"/>
    </source>
</evidence>
<evidence type="ECO:0000256" key="4">
    <source>
        <dbReference type="ARBA" id="ARBA00022692"/>
    </source>
</evidence>
<evidence type="ECO:0000256" key="5">
    <source>
        <dbReference type="ARBA" id="ARBA00022989"/>
    </source>
</evidence>
<accession>A0ABD4T7F2</accession>
<dbReference type="PANTHER" id="PTHR43266:SF2">
    <property type="entry name" value="MAJOR FACILITATOR SUPERFAMILY (MFS) PROFILE DOMAIN-CONTAINING PROTEIN"/>
    <property type="match status" value="1"/>
</dbReference>
<dbReference type="CDD" id="cd06173">
    <property type="entry name" value="MFS_MefA_like"/>
    <property type="match status" value="1"/>
</dbReference>
<evidence type="ECO:0000256" key="7">
    <source>
        <dbReference type="SAM" id="Phobius"/>
    </source>
</evidence>
<dbReference type="Gene3D" id="1.20.1250.20">
    <property type="entry name" value="MFS general substrate transporter like domains"/>
    <property type="match status" value="2"/>
</dbReference>
<dbReference type="SUPFAM" id="SSF103473">
    <property type="entry name" value="MFS general substrate transporter"/>
    <property type="match status" value="1"/>
</dbReference>
<sequence length="418" mass="45148">MPKTDAQPPTSGFQSLFRNYAFLTLWIGQIVSQVADKIFFVLLIALVVNYQPPRFLENSMRSSVMIANTLPAVFLGSAAGLFVDRWSKKQILWVTNLMRGSLVLLIPILAQTHFLLLLLIAAMESILTQFFAPAEQAAIPVLVEEQNLMAANALFTTTMMGSLVVGFAIGDPVLGAAHRFGGLFGREILVGGLYVLAALILALVPMREKKHPASVRLHPWQDLKQGLQYLRKNQRISSAMIQLTSLYCVFAALSVLAIGLAAEIGLKETQFGFLLASAGVGLIIGAAFLGQWGGRFNHLPLPLVGFCSMGIMLIGFSLIHQLWAGIALSVLLGIGAAFIGVPMQTLIQVETPSEMRGKVFGFQNNVVNIALSLPLAIAGLLADAVGLRVVLTGLGVLLWGVGLWTWHQTPKVQSISRP</sequence>
<dbReference type="EMBL" id="JTHE03000103">
    <property type="protein sequence ID" value="MCM1984669.1"/>
    <property type="molecule type" value="Genomic_DNA"/>
</dbReference>
<feature type="transmembrane region" description="Helical" evidence="7">
    <location>
        <begin position="387"/>
        <end position="406"/>
    </location>
</feature>
<feature type="transmembrane region" description="Helical" evidence="7">
    <location>
        <begin position="20"/>
        <end position="50"/>
    </location>
</feature>
<organism evidence="9 10">
    <name type="scientific">Lyngbya confervoides BDU141951</name>
    <dbReference type="NCBI Taxonomy" id="1574623"/>
    <lineage>
        <taxon>Bacteria</taxon>
        <taxon>Bacillati</taxon>
        <taxon>Cyanobacteriota</taxon>
        <taxon>Cyanophyceae</taxon>
        <taxon>Oscillatoriophycideae</taxon>
        <taxon>Oscillatoriales</taxon>
        <taxon>Microcoleaceae</taxon>
        <taxon>Lyngbya</taxon>
    </lineage>
</organism>
<gene>
    <name evidence="9" type="ORF">QQ91_0017745</name>
</gene>
<dbReference type="RefSeq" id="WP_166276730.1">
    <property type="nucleotide sequence ID" value="NZ_JTHE03000103.1"/>
</dbReference>
<feature type="transmembrane region" description="Helical" evidence="7">
    <location>
        <begin position="359"/>
        <end position="381"/>
    </location>
</feature>
<comment type="subcellular location">
    <subcellularLocation>
        <location evidence="1">Cell membrane</location>
        <topology evidence="1">Multi-pass membrane protein</topology>
    </subcellularLocation>
</comment>
<feature type="domain" description="Major facilitator superfamily (MFS) profile" evidence="8">
    <location>
        <begin position="234"/>
        <end position="418"/>
    </location>
</feature>
<feature type="transmembrane region" description="Helical" evidence="7">
    <location>
        <begin position="326"/>
        <end position="347"/>
    </location>
</feature>
<keyword evidence="4 7" id="KW-0812">Transmembrane</keyword>
<protein>
    <submittedName>
        <fullName evidence="9">MFS transporter</fullName>
    </submittedName>
</protein>
<evidence type="ECO:0000256" key="6">
    <source>
        <dbReference type="ARBA" id="ARBA00023136"/>
    </source>
</evidence>
<feature type="transmembrane region" description="Helical" evidence="7">
    <location>
        <begin position="301"/>
        <end position="320"/>
    </location>
</feature>
<evidence type="ECO:0000256" key="2">
    <source>
        <dbReference type="ARBA" id="ARBA00022448"/>
    </source>
</evidence>
<dbReference type="AlphaFoldDB" id="A0ABD4T7F2"/>
<dbReference type="Proteomes" id="UP000031561">
    <property type="component" value="Unassembled WGS sequence"/>
</dbReference>
<evidence type="ECO:0000256" key="1">
    <source>
        <dbReference type="ARBA" id="ARBA00004651"/>
    </source>
</evidence>
<dbReference type="InterPro" id="IPR036259">
    <property type="entry name" value="MFS_trans_sf"/>
</dbReference>
<comment type="caution">
    <text evidence="9">The sequence shown here is derived from an EMBL/GenBank/DDBJ whole genome shotgun (WGS) entry which is preliminary data.</text>
</comment>
<dbReference type="InterPro" id="IPR011701">
    <property type="entry name" value="MFS"/>
</dbReference>
<evidence type="ECO:0000313" key="10">
    <source>
        <dbReference type="Proteomes" id="UP000031561"/>
    </source>
</evidence>
<dbReference type="PANTHER" id="PTHR43266">
    <property type="entry name" value="MACROLIDE-EFFLUX PROTEIN"/>
    <property type="match status" value="1"/>
</dbReference>
<dbReference type="Pfam" id="PF07690">
    <property type="entry name" value="MFS_1"/>
    <property type="match status" value="1"/>
</dbReference>
<dbReference type="PROSITE" id="PS50850">
    <property type="entry name" value="MFS"/>
    <property type="match status" value="1"/>
</dbReference>
<feature type="transmembrane region" description="Helical" evidence="7">
    <location>
        <begin position="271"/>
        <end position="289"/>
    </location>
</feature>
<feature type="transmembrane region" description="Helical" evidence="7">
    <location>
        <begin position="62"/>
        <end position="82"/>
    </location>
</feature>
<keyword evidence="2" id="KW-0813">Transport</keyword>
<proteinExistence type="predicted"/>
<evidence type="ECO:0000313" key="9">
    <source>
        <dbReference type="EMBL" id="MCM1984669.1"/>
    </source>
</evidence>
<feature type="transmembrane region" description="Helical" evidence="7">
    <location>
        <begin position="102"/>
        <end position="127"/>
    </location>
</feature>
<reference evidence="9 10" key="1">
    <citation type="journal article" date="2015" name="Genome Announc.">
        <title>Draft Genome Sequence of Filamentous Marine Cyanobacterium Lyngbya confervoides Strain BDU141951.</title>
        <authorList>
            <person name="Chandrababunaidu M.M."/>
            <person name="Sen D."/>
            <person name="Tripathy S."/>
        </authorList>
    </citation>
    <scope>NUCLEOTIDE SEQUENCE [LARGE SCALE GENOMIC DNA]</scope>
    <source>
        <strain evidence="9 10">BDU141951</strain>
    </source>
</reference>
<feature type="transmembrane region" description="Helical" evidence="7">
    <location>
        <begin position="188"/>
        <end position="206"/>
    </location>
</feature>
<evidence type="ECO:0000259" key="8">
    <source>
        <dbReference type="PROSITE" id="PS50850"/>
    </source>
</evidence>
<keyword evidence="10" id="KW-1185">Reference proteome</keyword>
<keyword evidence="5 7" id="KW-1133">Transmembrane helix</keyword>
<keyword evidence="6 7" id="KW-0472">Membrane</keyword>
<dbReference type="InterPro" id="IPR020846">
    <property type="entry name" value="MFS_dom"/>
</dbReference>
<name>A0ABD4T7F2_9CYAN</name>
<feature type="transmembrane region" description="Helical" evidence="7">
    <location>
        <begin position="148"/>
        <end position="168"/>
    </location>
</feature>
<dbReference type="GO" id="GO:0005886">
    <property type="term" value="C:plasma membrane"/>
    <property type="evidence" value="ECO:0007669"/>
    <property type="project" value="UniProtKB-SubCell"/>
</dbReference>
<feature type="transmembrane region" description="Helical" evidence="7">
    <location>
        <begin position="239"/>
        <end position="259"/>
    </location>
</feature>